<keyword evidence="1" id="KW-0175">Coiled coil</keyword>
<dbReference type="InterPro" id="IPR036047">
    <property type="entry name" value="F-box-like_dom_sf"/>
</dbReference>
<dbReference type="InterPro" id="IPR029071">
    <property type="entry name" value="Ubiquitin-like_domsf"/>
</dbReference>
<dbReference type="EnsemblMetazoa" id="CLYHEMT024155.1">
    <property type="protein sequence ID" value="CLYHEMP024155.1"/>
    <property type="gene ID" value="CLYHEMG024155"/>
</dbReference>
<dbReference type="PANTHER" id="PTHR15537">
    <property type="entry name" value="F-BOX ONLY PROTEIN 7"/>
    <property type="match status" value="1"/>
</dbReference>
<evidence type="ECO:0000313" key="5">
    <source>
        <dbReference type="Proteomes" id="UP000594262"/>
    </source>
</evidence>
<reference evidence="4" key="1">
    <citation type="submission" date="2021-01" db="UniProtKB">
        <authorList>
            <consortium name="EnsemblMetazoa"/>
        </authorList>
    </citation>
    <scope>IDENTIFICATION</scope>
</reference>
<dbReference type="Pfam" id="PF12937">
    <property type="entry name" value="F-box-like"/>
    <property type="match status" value="1"/>
</dbReference>
<evidence type="ECO:0000256" key="1">
    <source>
        <dbReference type="SAM" id="Coils"/>
    </source>
</evidence>
<evidence type="ECO:0000256" key="2">
    <source>
        <dbReference type="SAM" id="MobiDB-lite"/>
    </source>
</evidence>
<dbReference type="SUPFAM" id="SSF54236">
    <property type="entry name" value="Ubiquitin-like"/>
    <property type="match status" value="1"/>
</dbReference>
<dbReference type="EnsemblMetazoa" id="CLYHEMT024155.2">
    <property type="protein sequence ID" value="CLYHEMP024155.2"/>
    <property type="gene ID" value="CLYHEMG024155"/>
</dbReference>
<feature type="region of interest" description="Disordered" evidence="2">
    <location>
        <begin position="168"/>
        <end position="188"/>
    </location>
</feature>
<dbReference type="GO" id="GO:1903599">
    <property type="term" value="P:positive regulation of autophagy of mitochondrion"/>
    <property type="evidence" value="ECO:0007669"/>
    <property type="project" value="TreeGrafter"/>
</dbReference>
<dbReference type="InterPro" id="IPR021625">
    <property type="entry name" value="PI31_Prot_N"/>
</dbReference>
<dbReference type="SUPFAM" id="SSF81383">
    <property type="entry name" value="F-box domain"/>
    <property type="match status" value="1"/>
</dbReference>
<dbReference type="InterPro" id="IPR001810">
    <property type="entry name" value="F-box_dom"/>
</dbReference>
<proteinExistence type="predicted"/>
<dbReference type="GO" id="GO:0019901">
    <property type="term" value="F:protein kinase binding"/>
    <property type="evidence" value="ECO:0007669"/>
    <property type="project" value="InterPro"/>
</dbReference>
<evidence type="ECO:0000259" key="3">
    <source>
        <dbReference type="PROSITE" id="PS50181"/>
    </source>
</evidence>
<dbReference type="InterPro" id="IPR047118">
    <property type="entry name" value="Fbxo7"/>
</dbReference>
<dbReference type="Proteomes" id="UP000594262">
    <property type="component" value="Unplaced"/>
</dbReference>
<dbReference type="Gene3D" id="3.40.1000.30">
    <property type="match status" value="1"/>
</dbReference>
<name>A0A7M5XJ03_9CNID</name>
<keyword evidence="5" id="KW-1185">Reference proteome</keyword>
<dbReference type="OrthoDB" id="101791at2759"/>
<feature type="compositionally biased region" description="Low complexity" evidence="2">
    <location>
        <begin position="168"/>
        <end position="183"/>
    </location>
</feature>
<feature type="domain" description="F-box" evidence="3">
    <location>
        <begin position="390"/>
        <end position="436"/>
    </location>
</feature>
<dbReference type="PANTHER" id="PTHR15537:SF2">
    <property type="entry name" value="F-BOX ONLY PROTEIN 7"/>
    <property type="match status" value="1"/>
</dbReference>
<feature type="region of interest" description="Disordered" evidence="2">
    <location>
        <begin position="532"/>
        <end position="572"/>
    </location>
</feature>
<evidence type="ECO:0000313" key="4">
    <source>
        <dbReference type="EnsemblMetazoa" id="CLYHEMP024155.2"/>
    </source>
</evidence>
<dbReference type="Pfam" id="PF11566">
    <property type="entry name" value="PI31_Prot_N"/>
    <property type="match status" value="1"/>
</dbReference>
<protein>
    <recommendedName>
        <fullName evidence="3">F-box domain-containing protein</fullName>
    </recommendedName>
</protein>
<dbReference type="AlphaFoldDB" id="A0A7M5XJ03"/>
<organism evidence="4 5">
    <name type="scientific">Clytia hemisphaerica</name>
    <dbReference type="NCBI Taxonomy" id="252671"/>
    <lineage>
        <taxon>Eukaryota</taxon>
        <taxon>Metazoa</taxon>
        <taxon>Cnidaria</taxon>
        <taxon>Hydrozoa</taxon>
        <taxon>Hydroidolina</taxon>
        <taxon>Leptothecata</taxon>
        <taxon>Obeliida</taxon>
        <taxon>Clytiidae</taxon>
        <taxon>Clytia</taxon>
    </lineage>
</organism>
<dbReference type="PROSITE" id="PS50181">
    <property type="entry name" value="FBOX"/>
    <property type="match status" value="1"/>
</dbReference>
<accession>A0A7M5XJ03</accession>
<feature type="coiled-coil region" evidence="1">
    <location>
        <begin position="453"/>
        <end position="480"/>
    </location>
</feature>
<dbReference type="Gene3D" id="1.20.1280.50">
    <property type="match status" value="1"/>
</dbReference>
<sequence>VKNIQKRINIKNNKKTMKIRLKYKNERSTLDVETTETLQQLRHQIASNVFPNLPSIWNFSLNGKDELGIAENSMLSDLGLVSGDLLHIFGEESEALAASGVVDPLHQQLLQMGFSQVNITKVTQNFGAQTLNDAVELLSMLGESSNQKLHNTSSSNQNVAFSTSANQCSSSSQASNERSTASSIPANQNANLASVANQKRAEVQATNQMDVDPPPPKRNLFIKPFLLSDGITDDLKVLVEETNCQSAADYLMLTIHAIVSETSLCIKKSSCATEEDKHPKSRLPEHWRIPDAGFYRINYIHPAMNERCFGITSTVTGNSIVVTGTVDIDDSKSYQVKLKIDDFVKKSNLDSRNCDAIYTNLYNLSTQIKYEVINKLLDEATSKCQGNNDSQSFQSLPEELKLQILYNLDVRSLCVMARTGHDMSNICQSETVWKKIIQRDFGTKCEEYSPNAYKRLKREERRAKEEMERQRREADELRNMRPEFIPMREDSPDYLRLVAPNSRIPGMIGGRYDLIPGQFPDIGAPRNDPLRIGQPRRGGNGIPVGRGIVPGARFDPYGPIPDDDDFPGGPPLQPDVLQRPRFGRGNGFGGGGANFGGGSGFI</sequence>